<dbReference type="CDD" id="cd03230">
    <property type="entry name" value="ABC_DR_subfamily_A"/>
    <property type="match status" value="1"/>
</dbReference>
<gene>
    <name evidence="5" type="ORF">DFR86_00225</name>
</gene>
<dbReference type="OrthoDB" id="87732at2157"/>
<keyword evidence="2" id="KW-0547">Nucleotide-binding</keyword>
<dbReference type="Proteomes" id="UP000248410">
    <property type="component" value="Chromosome"/>
</dbReference>
<keyword evidence="1" id="KW-0813">Transport</keyword>
<dbReference type="InterPro" id="IPR003439">
    <property type="entry name" value="ABC_transporter-like_ATP-bd"/>
</dbReference>
<dbReference type="EMBL" id="CP029288">
    <property type="protein sequence ID" value="AWR96127.1"/>
    <property type="molecule type" value="Genomic_DNA"/>
</dbReference>
<organism evidence="5 6">
    <name type="scientific">Acidianus sulfidivorans JP7</name>
    <dbReference type="NCBI Taxonomy" id="619593"/>
    <lineage>
        <taxon>Archaea</taxon>
        <taxon>Thermoproteota</taxon>
        <taxon>Thermoprotei</taxon>
        <taxon>Sulfolobales</taxon>
        <taxon>Sulfolobaceae</taxon>
        <taxon>Acidianus</taxon>
    </lineage>
</organism>
<evidence type="ECO:0000313" key="6">
    <source>
        <dbReference type="Proteomes" id="UP000248410"/>
    </source>
</evidence>
<evidence type="ECO:0000256" key="2">
    <source>
        <dbReference type="ARBA" id="ARBA00022741"/>
    </source>
</evidence>
<evidence type="ECO:0000259" key="4">
    <source>
        <dbReference type="PROSITE" id="PS50893"/>
    </source>
</evidence>
<keyword evidence="3 5" id="KW-0067">ATP-binding</keyword>
<dbReference type="RefSeq" id="WP_110379017.1">
    <property type="nucleotide sequence ID" value="NZ_CP029288.2"/>
</dbReference>
<dbReference type="PROSITE" id="PS50893">
    <property type="entry name" value="ABC_TRANSPORTER_2"/>
    <property type="match status" value="1"/>
</dbReference>
<dbReference type="Gene3D" id="3.40.50.300">
    <property type="entry name" value="P-loop containing nucleotide triphosphate hydrolases"/>
    <property type="match status" value="1"/>
</dbReference>
<dbReference type="Pfam" id="PF00005">
    <property type="entry name" value="ABC_tran"/>
    <property type="match status" value="1"/>
</dbReference>
<dbReference type="SMART" id="SM00382">
    <property type="entry name" value="AAA"/>
    <property type="match status" value="1"/>
</dbReference>
<protein>
    <submittedName>
        <fullName evidence="5">Multidrug ABC transporter ATP-binding protein</fullName>
    </submittedName>
</protein>
<dbReference type="SUPFAM" id="SSF52540">
    <property type="entry name" value="P-loop containing nucleoside triphosphate hydrolases"/>
    <property type="match status" value="1"/>
</dbReference>
<dbReference type="GeneID" id="36836348"/>
<dbReference type="AlphaFoldDB" id="A0A2U9IJB7"/>
<accession>A0A2U9IJB7</accession>
<evidence type="ECO:0000256" key="3">
    <source>
        <dbReference type="ARBA" id="ARBA00022840"/>
    </source>
</evidence>
<dbReference type="PANTHER" id="PTHR42939">
    <property type="entry name" value="ABC TRANSPORTER ATP-BINDING PROTEIN ALBC-RELATED"/>
    <property type="match status" value="1"/>
</dbReference>
<dbReference type="InterPro" id="IPR051782">
    <property type="entry name" value="ABC_Transporter_VariousFunc"/>
</dbReference>
<evidence type="ECO:0000256" key="1">
    <source>
        <dbReference type="ARBA" id="ARBA00022448"/>
    </source>
</evidence>
<feature type="domain" description="ABC transporter" evidence="4">
    <location>
        <begin position="4"/>
        <end position="227"/>
    </location>
</feature>
<dbReference type="KEGG" id="asul:DFR86_00225"/>
<keyword evidence="6" id="KW-1185">Reference proteome</keyword>
<evidence type="ECO:0000313" key="5">
    <source>
        <dbReference type="EMBL" id="AWR96127.1"/>
    </source>
</evidence>
<proteinExistence type="predicted"/>
<name>A0A2U9IJB7_9CREN</name>
<dbReference type="GO" id="GO:0005524">
    <property type="term" value="F:ATP binding"/>
    <property type="evidence" value="ECO:0007669"/>
    <property type="project" value="UniProtKB-KW"/>
</dbReference>
<sequence length="236" mass="26467">MDCIVVNNVSKFFDDFKVLNNISFSIPCEGRYALLGPNGAGKSTTLKILAGLLKPDYGEVLINGFPPASIEARSIVGYLPEDPLPYRTLTVRENLEYIAALRELIDARDRAEKLMDLLDLRQYERMKAGTLSRGNLQKLALALAIIHDPKIVLLDEPLNYLDIPTQERVIEFLKSMKATFLISTHIMSIAQRLTDHVIMISGGNIIWTSTIEDLRKLGNENEPIESIVARVMNNVK</sequence>
<dbReference type="GO" id="GO:0016887">
    <property type="term" value="F:ATP hydrolysis activity"/>
    <property type="evidence" value="ECO:0007669"/>
    <property type="project" value="InterPro"/>
</dbReference>
<dbReference type="InterPro" id="IPR003593">
    <property type="entry name" value="AAA+_ATPase"/>
</dbReference>
<dbReference type="PANTHER" id="PTHR42939:SF1">
    <property type="entry name" value="ABC TRANSPORTER ATP-BINDING PROTEIN ALBC-RELATED"/>
    <property type="match status" value="1"/>
</dbReference>
<dbReference type="InterPro" id="IPR027417">
    <property type="entry name" value="P-loop_NTPase"/>
</dbReference>
<reference evidence="5 6" key="1">
    <citation type="submission" date="2018-05" db="EMBL/GenBank/DDBJ databases">
        <title>Complete Genome Sequences of Extremely Thermoacidophilic, Metal-Mobilizing Type-Strain Members of the Archaeal Family Sulfolobaceae: Acidianus brierleyi DSM-1651T, Acidianus sulfidivorans DSM-18786T, Metallosphaera hakonensis DSM-7519T, and Metallosphaera prunae DSM-10039T.</title>
        <authorList>
            <person name="Counts J.A."/>
            <person name="Kelly R.M."/>
        </authorList>
    </citation>
    <scope>NUCLEOTIDE SEQUENCE [LARGE SCALE GENOMIC DNA]</scope>
    <source>
        <strain evidence="5 6">JP7</strain>
    </source>
</reference>